<keyword evidence="3" id="KW-1185">Reference proteome</keyword>
<dbReference type="Proteomes" id="UP000716906">
    <property type="component" value="Unassembled WGS sequence"/>
</dbReference>
<evidence type="ECO:0000259" key="1">
    <source>
        <dbReference type="PROSITE" id="PS51459"/>
    </source>
</evidence>
<gene>
    <name evidence="2" type="ORF">H7U36_00580</name>
</gene>
<sequence length="128" mass="15121">MFEKKYSMTQEENVFWAKRNLVDYIWKSANLEAISSILSSDREWTERALDLMLYLTKSQLFYDGNKRIAMLAANKLLIQHGCGVLSVSQDRLEKFFTLLVSYYEDDTRAEELKEFLYNECLDGFKSMK</sequence>
<dbReference type="InterPro" id="IPR003812">
    <property type="entry name" value="Fido"/>
</dbReference>
<accession>A0ABS2E4Q6</accession>
<dbReference type="Pfam" id="PF02661">
    <property type="entry name" value="Fic"/>
    <property type="match status" value="1"/>
</dbReference>
<dbReference type="SUPFAM" id="SSF140931">
    <property type="entry name" value="Fic-like"/>
    <property type="match status" value="1"/>
</dbReference>
<organism evidence="2 3">
    <name type="scientific">Faecalicatena fissicatena</name>
    <dbReference type="NCBI Taxonomy" id="290055"/>
    <lineage>
        <taxon>Bacteria</taxon>
        <taxon>Bacillati</taxon>
        <taxon>Bacillota</taxon>
        <taxon>Clostridia</taxon>
        <taxon>Lachnospirales</taxon>
        <taxon>Lachnospiraceae</taxon>
        <taxon>Faecalicatena</taxon>
    </lineage>
</organism>
<comment type="caution">
    <text evidence="2">The sequence shown here is derived from an EMBL/GenBank/DDBJ whole genome shotgun (WGS) entry which is preliminary data.</text>
</comment>
<dbReference type="InterPro" id="IPR036597">
    <property type="entry name" value="Fido-like_dom_sf"/>
</dbReference>
<dbReference type="EMBL" id="JACLYY010000001">
    <property type="protein sequence ID" value="MBM6736605.1"/>
    <property type="molecule type" value="Genomic_DNA"/>
</dbReference>
<proteinExistence type="predicted"/>
<evidence type="ECO:0000313" key="2">
    <source>
        <dbReference type="EMBL" id="MBM6736605.1"/>
    </source>
</evidence>
<dbReference type="RefSeq" id="WP_191493215.1">
    <property type="nucleotide sequence ID" value="NZ_JACLYY010000001.1"/>
</dbReference>
<feature type="domain" description="Fido" evidence="1">
    <location>
        <begin position="1"/>
        <end position="118"/>
    </location>
</feature>
<evidence type="ECO:0000313" key="3">
    <source>
        <dbReference type="Proteomes" id="UP000716906"/>
    </source>
</evidence>
<name>A0ABS2E4Q6_9FIRM</name>
<protein>
    <submittedName>
        <fullName evidence="2">Fic family protein</fullName>
    </submittedName>
</protein>
<dbReference type="Gene3D" id="1.10.3290.10">
    <property type="entry name" value="Fido-like domain"/>
    <property type="match status" value="1"/>
</dbReference>
<dbReference type="PROSITE" id="PS51459">
    <property type="entry name" value="FIDO"/>
    <property type="match status" value="1"/>
</dbReference>
<reference evidence="2 3" key="1">
    <citation type="journal article" date="2021" name="Sci. Rep.">
        <title>The distribution of antibiotic resistance genes in chicken gut microbiota commensals.</title>
        <authorList>
            <person name="Juricova H."/>
            <person name="Matiasovicova J."/>
            <person name="Kubasova T."/>
            <person name="Cejkova D."/>
            <person name="Rychlik I."/>
        </authorList>
    </citation>
    <scope>NUCLEOTIDE SEQUENCE [LARGE SCALE GENOMIC DNA]</scope>
    <source>
        <strain evidence="2 3">An773</strain>
    </source>
</reference>